<accession>W1P9D5</accession>
<gene>
    <name evidence="1" type="ORF">AMTR_s00081p00164480</name>
</gene>
<sequence>MYARFTINHCVRCSSCSGLGCVWDNFVGWCGHGFHVEEPPGECFGLEAQTSGGCFKYVKREDESENLHKSFSPHKRVEILRELLSKASGLPECKTKKKSSKAMFKKVKLKKKLIHGLLPALQAAVWAL</sequence>
<dbReference type="AlphaFoldDB" id="W1P9D5"/>
<evidence type="ECO:0000313" key="1">
    <source>
        <dbReference type="EMBL" id="ERN04543.1"/>
    </source>
</evidence>
<evidence type="ECO:0000313" key="2">
    <source>
        <dbReference type="Proteomes" id="UP000017836"/>
    </source>
</evidence>
<dbReference type="Proteomes" id="UP000017836">
    <property type="component" value="Unassembled WGS sequence"/>
</dbReference>
<dbReference type="Gramene" id="ERN04543">
    <property type="protein sequence ID" value="ERN04543"/>
    <property type="gene ID" value="AMTR_s00081p00164480"/>
</dbReference>
<dbReference type="HOGENOM" id="CLU_1962548_0_0_1"/>
<keyword evidence="2" id="KW-1185">Reference proteome</keyword>
<proteinExistence type="predicted"/>
<protein>
    <submittedName>
        <fullName evidence="1">Uncharacterized protein</fullName>
    </submittedName>
</protein>
<dbReference type="EMBL" id="KI394223">
    <property type="protein sequence ID" value="ERN04543.1"/>
    <property type="molecule type" value="Genomic_DNA"/>
</dbReference>
<reference evidence="2" key="1">
    <citation type="journal article" date="2013" name="Science">
        <title>The Amborella genome and the evolution of flowering plants.</title>
        <authorList>
            <consortium name="Amborella Genome Project"/>
        </authorList>
    </citation>
    <scope>NUCLEOTIDE SEQUENCE [LARGE SCALE GENOMIC DNA]</scope>
</reference>
<organism evidence="1 2">
    <name type="scientific">Amborella trichopoda</name>
    <dbReference type="NCBI Taxonomy" id="13333"/>
    <lineage>
        <taxon>Eukaryota</taxon>
        <taxon>Viridiplantae</taxon>
        <taxon>Streptophyta</taxon>
        <taxon>Embryophyta</taxon>
        <taxon>Tracheophyta</taxon>
        <taxon>Spermatophyta</taxon>
        <taxon>Magnoliopsida</taxon>
        <taxon>Amborellales</taxon>
        <taxon>Amborellaceae</taxon>
        <taxon>Amborella</taxon>
    </lineage>
</organism>
<name>W1P9D5_AMBTC</name>